<dbReference type="Proteomes" id="UP000324222">
    <property type="component" value="Unassembled WGS sequence"/>
</dbReference>
<dbReference type="EMBL" id="VSRR010014803">
    <property type="protein sequence ID" value="MPC57460.1"/>
    <property type="molecule type" value="Genomic_DNA"/>
</dbReference>
<gene>
    <name evidence="1" type="ORF">E2C01_051441</name>
</gene>
<comment type="caution">
    <text evidence="1">The sequence shown here is derived from an EMBL/GenBank/DDBJ whole genome shotgun (WGS) entry which is preliminary data.</text>
</comment>
<protein>
    <submittedName>
        <fullName evidence="1">Uncharacterized protein</fullName>
    </submittedName>
</protein>
<proteinExistence type="predicted"/>
<dbReference type="AlphaFoldDB" id="A0A5B7GAZ7"/>
<accession>A0A5B7GAZ7</accession>
<organism evidence="1 2">
    <name type="scientific">Portunus trituberculatus</name>
    <name type="common">Swimming crab</name>
    <name type="synonym">Neptunus trituberculatus</name>
    <dbReference type="NCBI Taxonomy" id="210409"/>
    <lineage>
        <taxon>Eukaryota</taxon>
        <taxon>Metazoa</taxon>
        <taxon>Ecdysozoa</taxon>
        <taxon>Arthropoda</taxon>
        <taxon>Crustacea</taxon>
        <taxon>Multicrustacea</taxon>
        <taxon>Malacostraca</taxon>
        <taxon>Eumalacostraca</taxon>
        <taxon>Eucarida</taxon>
        <taxon>Decapoda</taxon>
        <taxon>Pleocyemata</taxon>
        <taxon>Brachyura</taxon>
        <taxon>Eubrachyura</taxon>
        <taxon>Portunoidea</taxon>
        <taxon>Portunidae</taxon>
        <taxon>Portuninae</taxon>
        <taxon>Portunus</taxon>
    </lineage>
</organism>
<keyword evidence="2" id="KW-1185">Reference proteome</keyword>
<reference evidence="1 2" key="1">
    <citation type="submission" date="2019-05" db="EMBL/GenBank/DDBJ databases">
        <title>Another draft genome of Portunus trituberculatus and its Hox gene families provides insights of decapod evolution.</title>
        <authorList>
            <person name="Jeong J.-H."/>
            <person name="Song I."/>
            <person name="Kim S."/>
            <person name="Choi T."/>
            <person name="Kim D."/>
            <person name="Ryu S."/>
            <person name="Kim W."/>
        </authorList>
    </citation>
    <scope>NUCLEOTIDE SEQUENCE [LARGE SCALE GENOMIC DNA]</scope>
    <source>
        <tissue evidence="1">Muscle</tissue>
    </source>
</reference>
<name>A0A5B7GAZ7_PORTR</name>
<evidence type="ECO:0000313" key="2">
    <source>
        <dbReference type="Proteomes" id="UP000324222"/>
    </source>
</evidence>
<sequence>MDFQSAMETFAEAWMAANTKSRPGSSDHQSERWCRVQEPRVPCLLPTRAGGHHLCSAAPQTHVAAKEPLLIGNRRDSNTTRVVRELGGAGAGRR</sequence>
<evidence type="ECO:0000313" key="1">
    <source>
        <dbReference type="EMBL" id="MPC57460.1"/>
    </source>
</evidence>